<dbReference type="STRING" id="1797513.A2782_02575"/>
<sequence length="423" mass="46817">MIKLRILILLITIAFVVGAGYLVSLIARGYRFDSQTLNLRPRGLFVVTSVPNGAQVLINGKLESATNATISLPPDSYDIQLKKDGYLVWQKHVIIKKEEVTKIDAYLFPAAPSLSSLTFTGATKPILSPDKTKLVYGIPDSDKTDPDKVGIWVMDLADLPIGFSREPRKISDLDPAELDWQWSPDSRQILIKKDTNYYVLDISSQTFLISLIPLTPEKLSATLIKWQQDLGKKTDENMRDLPPPLAQVLKDALLSFSPDGNKVLYTASNDATIPNGLVSPLPGSSTQKEERNIKKGNTYVYDLKEDRSFLIYSGTVAPEVNLIKEASVSAAATTSDQPKNRVPINRKPSAFIRWFPTSNHLILAENNKIAIMDYDGTNQQTIYAGPYSYPYAVPFPNSSRLLILTNLGAGQDIIGNLYAISLK</sequence>
<dbReference type="InterPro" id="IPR011042">
    <property type="entry name" value="6-blade_b-propeller_TolB-like"/>
</dbReference>
<reference evidence="2 3" key="1">
    <citation type="journal article" date="2016" name="Nat. Commun.">
        <title>Thousands of microbial genomes shed light on interconnected biogeochemical processes in an aquifer system.</title>
        <authorList>
            <person name="Anantharaman K."/>
            <person name="Brown C.T."/>
            <person name="Hug L.A."/>
            <person name="Sharon I."/>
            <person name="Castelle C.J."/>
            <person name="Probst A.J."/>
            <person name="Thomas B.C."/>
            <person name="Singh A."/>
            <person name="Wilkins M.J."/>
            <person name="Karaoz U."/>
            <person name="Brodie E.L."/>
            <person name="Williams K.H."/>
            <person name="Hubbard S.S."/>
            <person name="Banfield J.F."/>
        </authorList>
    </citation>
    <scope>NUCLEOTIDE SEQUENCE [LARGE SCALE GENOMIC DNA]</scope>
</reference>
<dbReference type="Proteomes" id="UP000177967">
    <property type="component" value="Unassembled WGS sequence"/>
</dbReference>
<dbReference type="AlphaFoldDB" id="A0A1G1V1R2"/>
<evidence type="ECO:0000313" key="2">
    <source>
        <dbReference type="EMBL" id="OGY09337.1"/>
    </source>
</evidence>
<gene>
    <name evidence="2" type="ORF">A2782_02575</name>
</gene>
<comment type="caution">
    <text evidence="2">The sequence shown here is derived from an EMBL/GenBank/DDBJ whole genome shotgun (WGS) entry which is preliminary data.</text>
</comment>
<name>A0A1G1V1R2_9BACT</name>
<dbReference type="Gene3D" id="2.120.10.30">
    <property type="entry name" value="TolB, C-terminal domain"/>
    <property type="match status" value="1"/>
</dbReference>
<organism evidence="2 3">
    <name type="scientific">Candidatus Blackburnbacteria bacterium RIFCSPHIGHO2_01_FULL_43_15b</name>
    <dbReference type="NCBI Taxonomy" id="1797513"/>
    <lineage>
        <taxon>Bacteria</taxon>
        <taxon>Candidatus Blackburniibacteriota</taxon>
    </lineage>
</organism>
<dbReference type="Pfam" id="PF08308">
    <property type="entry name" value="PEGA"/>
    <property type="match status" value="1"/>
</dbReference>
<protein>
    <recommendedName>
        <fullName evidence="1">PEGA domain-containing protein</fullName>
    </recommendedName>
</protein>
<dbReference type="EMBL" id="MHBW01000011">
    <property type="protein sequence ID" value="OGY09337.1"/>
    <property type="molecule type" value="Genomic_DNA"/>
</dbReference>
<dbReference type="InterPro" id="IPR013229">
    <property type="entry name" value="PEGA"/>
</dbReference>
<proteinExistence type="predicted"/>
<evidence type="ECO:0000313" key="3">
    <source>
        <dbReference type="Proteomes" id="UP000177967"/>
    </source>
</evidence>
<feature type="domain" description="PEGA" evidence="1">
    <location>
        <begin position="45"/>
        <end position="107"/>
    </location>
</feature>
<accession>A0A1G1V1R2</accession>
<evidence type="ECO:0000259" key="1">
    <source>
        <dbReference type="Pfam" id="PF08308"/>
    </source>
</evidence>
<dbReference type="SUPFAM" id="SSF82171">
    <property type="entry name" value="DPP6 N-terminal domain-like"/>
    <property type="match status" value="1"/>
</dbReference>